<evidence type="ECO:0000256" key="1">
    <source>
        <dbReference type="ARBA" id="ARBA00004651"/>
    </source>
</evidence>
<dbReference type="Proteomes" id="UP000570166">
    <property type="component" value="Unassembled WGS sequence"/>
</dbReference>
<feature type="transmembrane region" description="Helical" evidence="7">
    <location>
        <begin position="216"/>
        <end position="234"/>
    </location>
</feature>
<dbReference type="PROSITE" id="PS50850">
    <property type="entry name" value="MFS"/>
    <property type="match status" value="1"/>
</dbReference>
<dbReference type="InterPro" id="IPR036259">
    <property type="entry name" value="MFS_trans_sf"/>
</dbReference>
<dbReference type="PRINTS" id="PR01036">
    <property type="entry name" value="TCRTETB"/>
</dbReference>
<feature type="transmembrane region" description="Helical" evidence="7">
    <location>
        <begin position="322"/>
        <end position="342"/>
    </location>
</feature>
<name>A0A838L8B4_9SPHN</name>
<evidence type="ECO:0000256" key="6">
    <source>
        <dbReference type="ARBA" id="ARBA00023136"/>
    </source>
</evidence>
<dbReference type="AlphaFoldDB" id="A0A838L8B4"/>
<feature type="transmembrane region" description="Helical" evidence="7">
    <location>
        <begin position="70"/>
        <end position="91"/>
    </location>
</feature>
<evidence type="ECO:0000256" key="4">
    <source>
        <dbReference type="ARBA" id="ARBA00022692"/>
    </source>
</evidence>
<comment type="subcellular location">
    <subcellularLocation>
        <location evidence="1">Cell membrane</location>
        <topology evidence="1">Multi-pass membrane protein</topology>
    </subcellularLocation>
</comment>
<comment type="caution">
    <text evidence="9">The sequence shown here is derived from an EMBL/GenBank/DDBJ whole genome shotgun (WGS) entry which is preliminary data.</text>
</comment>
<reference evidence="9 10" key="1">
    <citation type="submission" date="2020-07" db="EMBL/GenBank/DDBJ databases">
        <authorList>
            <person name="Sun Q."/>
        </authorList>
    </citation>
    <scope>NUCLEOTIDE SEQUENCE [LARGE SCALE GENOMIC DNA]</scope>
    <source>
        <strain evidence="9 10">CGMCC 1.13654</strain>
    </source>
</reference>
<organism evidence="9 10">
    <name type="scientific">Sphingomonas chungangi</name>
    <dbReference type="NCBI Taxonomy" id="2683589"/>
    <lineage>
        <taxon>Bacteria</taxon>
        <taxon>Pseudomonadati</taxon>
        <taxon>Pseudomonadota</taxon>
        <taxon>Alphaproteobacteria</taxon>
        <taxon>Sphingomonadales</taxon>
        <taxon>Sphingomonadaceae</taxon>
        <taxon>Sphingomonas</taxon>
    </lineage>
</organism>
<evidence type="ECO:0000256" key="7">
    <source>
        <dbReference type="SAM" id="Phobius"/>
    </source>
</evidence>
<dbReference type="GO" id="GO:0005886">
    <property type="term" value="C:plasma membrane"/>
    <property type="evidence" value="ECO:0007669"/>
    <property type="project" value="UniProtKB-SubCell"/>
</dbReference>
<feature type="transmembrane region" description="Helical" evidence="7">
    <location>
        <begin position="156"/>
        <end position="178"/>
    </location>
</feature>
<feature type="transmembrane region" description="Helical" evidence="7">
    <location>
        <begin position="190"/>
        <end position="210"/>
    </location>
</feature>
<evidence type="ECO:0000259" key="8">
    <source>
        <dbReference type="PROSITE" id="PS50850"/>
    </source>
</evidence>
<keyword evidence="10" id="KW-1185">Reference proteome</keyword>
<accession>A0A838L8B4</accession>
<dbReference type="GO" id="GO:0022857">
    <property type="term" value="F:transmembrane transporter activity"/>
    <property type="evidence" value="ECO:0007669"/>
    <property type="project" value="InterPro"/>
</dbReference>
<feature type="transmembrane region" description="Helical" evidence="7">
    <location>
        <begin position="393"/>
        <end position="415"/>
    </location>
</feature>
<feature type="transmembrane region" description="Helical" evidence="7">
    <location>
        <begin position="427"/>
        <end position="446"/>
    </location>
</feature>
<evidence type="ECO:0000256" key="2">
    <source>
        <dbReference type="ARBA" id="ARBA00022448"/>
    </source>
</evidence>
<protein>
    <submittedName>
        <fullName evidence="9">MFS transporter</fullName>
    </submittedName>
</protein>
<feature type="transmembrane region" description="Helical" evidence="7">
    <location>
        <begin position="41"/>
        <end position="63"/>
    </location>
</feature>
<proteinExistence type="predicted"/>
<feature type="transmembrane region" description="Helical" evidence="7">
    <location>
        <begin position="132"/>
        <end position="150"/>
    </location>
</feature>
<dbReference type="RefSeq" id="WP_160366566.1">
    <property type="nucleotide sequence ID" value="NZ_JACEIB010000007.1"/>
</dbReference>
<keyword evidence="2" id="KW-0813">Transport</keyword>
<keyword evidence="5 7" id="KW-1133">Transmembrane helix</keyword>
<evidence type="ECO:0000256" key="3">
    <source>
        <dbReference type="ARBA" id="ARBA00022475"/>
    </source>
</evidence>
<gene>
    <name evidence="9" type="ORF">HZF05_11845</name>
</gene>
<feature type="transmembrane region" description="Helical" evidence="7">
    <location>
        <begin position="254"/>
        <end position="277"/>
    </location>
</feature>
<dbReference type="InterPro" id="IPR020846">
    <property type="entry name" value="MFS_dom"/>
</dbReference>
<sequence>MTLIVLIVAIAAFMQMLDASVLSVAIPQMARSFRVSPVDLGVSVTAYVVASAVLLPSSGWLADRLGARRLFVFATIAFTLASVLCGISRTLPQFVGARVLQGIGGAVLSPAGSIILMRIIPRRDLVQMMNVFSAPMLAAPLLGPPIGGLITTWLGWPWIFFLNVPVGIVCVMLTLRFVPVSAITVRPFDTRGFVLSGGALATLIFGFGAVGIGGGLFSGLVAILAGCVLAAAAIRHGLNAPHPLLSFSPARSRVFRLVTLIGLPFMRLPVAALPFVIPIALQIGLGMTAFASGLLFLAHSLGDLMTRLLTGRVFRRFGYRTVMLWGIWGFALSVAGCAVIGAGTPMPVIAALLFVGGCFRSFLMTAMGTLSYAEFAPEEMPAATTLSQVTIQLVQAIGVSIAVILLDVVVAARGGIQGVVGLAECRFVLVAVAVVSLSALWPIGILERDTGAELSGHGS</sequence>
<dbReference type="Pfam" id="PF07690">
    <property type="entry name" value="MFS_1"/>
    <property type="match status" value="2"/>
</dbReference>
<keyword evidence="6 7" id="KW-0472">Membrane</keyword>
<evidence type="ECO:0000313" key="10">
    <source>
        <dbReference type="Proteomes" id="UP000570166"/>
    </source>
</evidence>
<feature type="transmembrane region" description="Helical" evidence="7">
    <location>
        <begin position="103"/>
        <end position="120"/>
    </location>
</feature>
<keyword evidence="4 7" id="KW-0812">Transmembrane</keyword>
<dbReference type="Gene3D" id="1.20.1250.20">
    <property type="entry name" value="MFS general substrate transporter like domains"/>
    <property type="match status" value="2"/>
</dbReference>
<dbReference type="PANTHER" id="PTHR42718">
    <property type="entry name" value="MAJOR FACILITATOR SUPERFAMILY MULTIDRUG TRANSPORTER MFSC"/>
    <property type="match status" value="1"/>
</dbReference>
<keyword evidence="3" id="KW-1003">Cell membrane</keyword>
<feature type="transmembrane region" description="Helical" evidence="7">
    <location>
        <begin position="348"/>
        <end position="372"/>
    </location>
</feature>
<feature type="domain" description="Major facilitator superfamily (MFS) profile" evidence="8">
    <location>
        <begin position="4"/>
        <end position="450"/>
    </location>
</feature>
<dbReference type="InterPro" id="IPR011701">
    <property type="entry name" value="MFS"/>
</dbReference>
<feature type="transmembrane region" description="Helical" evidence="7">
    <location>
        <begin position="283"/>
        <end position="301"/>
    </location>
</feature>
<evidence type="ECO:0000256" key="5">
    <source>
        <dbReference type="ARBA" id="ARBA00022989"/>
    </source>
</evidence>
<dbReference type="EMBL" id="JACEIB010000007">
    <property type="protein sequence ID" value="MBA2934789.1"/>
    <property type="molecule type" value="Genomic_DNA"/>
</dbReference>
<dbReference type="PANTHER" id="PTHR42718:SF46">
    <property type="entry name" value="BLR6921 PROTEIN"/>
    <property type="match status" value="1"/>
</dbReference>
<dbReference type="SUPFAM" id="SSF103473">
    <property type="entry name" value="MFS general substrate transporter"/>
    <property type="match status" value="1"/>
</dbReference>
<evidence type="ECO:0000313" key="9">
    <source>
        <dbReference type="EMBL" id="MBA2934789.1"/>
    </source>
</evidence>